<dbReference type="Pfam" id="PF12796">
    <property type="entry name" value="Ank_2"/>
    <property type="match status" value="1"/>
</dbReference>
<evidence type="ECO:0000313" key="2">
    <source>
        <dbReference type="EMBL" id="MEQ2466689.1"/>
    </source>
</evidence>
<dbReference type="PROSITE" id="PS50088">
    <property type="entry name" value="ANK_REPEAT"/>
    <property type="match status" value="1"/>
</dbReference>
<accession>A0ABV1F030</accession>
<dbReference type="PROSITE" id="PS50297">
    <property type="entry name" value="ANK_REP_REGION"/>
    <property type="match status" value="1"/>
</dbReference>
<evidence type="ECO:0000313" key="3">
    <source>
        <dbReference type="Proteomes" id="UP001465426"/>
    </source>
</evidence>
<gene>
    <name evidence="2" type="ORF">WMO63_13575</name>
</gene>
<dbReference type="SUPFAM" id="SSF48403">
    <property type="entry name" value="Ankyrin repeat"/>
    <property type="match status" value="1"/>
</dbReference>
<feature type="repeat" description="ANK" evidence="1">
    <location>
        <begin position="34"/>
        <end position="62"/>
    </location>
</feature>
<dbReference type="EMBL" id="JBBMFN010000032">
    <property type="protein sequence ID" value="MEQ2466689.1"/>
    <property type="molecule type" value="Genomic_DNA"/>
</dbReference>
<keyword evidence="1" id="KW-0040">ANK repeat</keyword>
<evidence type="ECO:0000256" key="1">
    <source>
        <dbReference type="PROSITE-ProRule" id="PRU00023"/>
    </source>
</evidence>
<dbReference type="InterPro" id="IPR002110">
    <property type="entry name" value="Ankyrin_rpt"/>
</dbReference>
<dbReference type="RefSeq" id="WP_251628807.1">
    <property type="nucleotide sequence ID" value="NZ_JBBMFN010000032.1"/>
</dbReference>
<dbReference type="Proteomes" id="UP001465426">
    <property type="component" value="Unassembled WGS sequence"/>
</dbReference>
<protein>
    <submittedName>
        <fullName evidence="2">Ankyrin repeat domain-containing protein</fullName>
    </submittedName>
</protein>
<dbReference type="PANTHER" id="PTHR24127">
    <property type="entry name" value="ANKYRIN REPEAT AND EF-HAND DOMAIN-CONTAINING PROTEIN 1"/>
    <property type="match status" value="1"/>
</dbReference>
<keyword evidence="3" id="KW-1185">Reference proteome</keyword>
<proteinExistence type="predicted"/>
<dbReference type="InterPro" id="IPR052801">
    <property type="entry name" value="Ankyrin-EF-hand"/>
</dbReference>
<dbReference type="SMART" id="SM00248">
    <property type="entry name" value="ANK"/>
    <property type="match status" value="1"/>
</dbReference>
<dbReference type="InterPro" id="IPR036770">
    <property type="entry name" value="Ankyrin_rpt-contain_sf"/>
</dbReference>
<comment type="caution">
    <text evidence="2">The sequence shown here is derived from an EMBL/GenBank/DDBJ whole genome shotgun (WGS) entry which is preliminary data.</text>
</comment>
<sequence>MDDSLFQAVYMNDLDTVKKLLGEQNVDVNETDQLGRTLLQIACYFGFYEVCKKLLEKGAKIDEDCFRRAENSWSEFQHDEVIELLHEWQNR</sequence>
<dbReference type="Gene3D" id="1.25.40.20">
    <property type="entry name" value="Ankyrin repeat-containing domain"/>
    <property type="match status" value="1"/>
</dbReference>
<dbReference type="PANTHER" id="PTHR24127:SF1">
    <property type="entry name" value="ANKYRIN REPEAT AND EF-HAND DOMAIN-CONTAINING PROTEIN 1"/>
    <property type="match status" value="1"/>
</dbReference>
<name>A0ABV1F030_9BACI</name>
<organism evidence="2 3">
    <name type="scientific">Niallia hominis</name>
    <dbReference type="NCBI Taxonomy" id="3133173"/>
    <lineage>
        <taxon>Bacteria</taxon>
        <taxon>Bacillati</taxon>
        <taxon>Bacillota</taxon>
        <taxon>Bacilli</taxon>
        <taxon>Bacillales</taxon>
        <taxon>Bacillaceae</taxon>
        <taxon>Niallia</taxon>
    </lineage>
</organism>
<reference evidence="2 3" key="1">
    <citation type="submission" date="2024-03" db="EMBL/GenBank/DDBJ databases">
        <title>Human intestinal bacterial collection.</title>
        <authorList>
            <person name="Pauvert C."/>
            <person name="Hitch T.C.A."/>
            <person name="Clavel T."/>
        </authorList>
    </citation>
    <scope>NUCLEOTIDE SEQUENCE [LARGE SCALE GENOMIC DNA]</scope>
    <source>
        <strain evidence="2 3">CLA-SR-H024</strain>
    </source>
</reference>